<reference evidence="2 3" key="1">
    <citation type="submission" date="2018-03" db="EMBL/GenBank/DDBJ databases">
        <title>Genome sequence of Clostridium luticellarii DSM 29923.</title>
        <authorList>
            <person name="Poehlein A."/>
            <person name="Daniel R."/>
        </authorList>
    </citation>
    <scope>NUCLEOTIDE SEQUENCE [LARGE SCALE GENOMIC DNA]</scope>
    <source>
        <strain evidence="2 3">DSM 29923</strain>
    </source>
</reference>
<sequence>MLSCGEYSANPVCAYNFRDTRLIILCKFILKVKKREKCKNKICGEKYNKCSY</sequence>
<evidence type="ECO:0000259" key="1">
    <source>
        <dbReference type="PROSITE" id="PS51004"/>
    </source>
</evidence>
<keyword evidence="3" id="KW-1185">Reference proteome</keyword>
<comment type="caution">
    <text evidence="2">The sequence shown here is derived from an EMBL/GenBank/DDBJ whole genome shotgun (WGS) entry which is preliminary data.</text>
</comment>
<evidence type="ECO:0000313" key="3">
    <source>
        <dbReference type="Proteomes" id="UP000237798"/>
    </source>
</evidence>
<protein>
    <recommendedName>
        <fullName evidence="1">Sema domain-containing protein</fullName>
    </recommendedName>
</protein>
<dbReference type="Proteomes" id="UP000237798">
    <property type="component" value="Unassembled WGS sequence"/>
</dbReference>
<dbReference type="InterPro" id="IPR001627">
    <property type="entry name" value="Semap_dom"/>
</dbReference>
<accession>A0A2T0BP96</accession>
<evidence type="ECO:0000313" key="2">
    <source>
        <dbReference type="EMBL" id="PRR85665.1"/>
    </source>
</evidence>
<proteinExistence type="predicted"/>
<dbReference type="EMBL" id="PVXP01000013">
    <property type="protein sequence ID" value="PRR85665.1"/>
    <property type="molecule type" value="Genomic_DNA"/>
</dbReference>
<dbReference type="PROSITE" id="PS51004">
    <property type="entry name" value="SEMA"/>
    <property type="match status" value="1"/>
</dbReference>
<gene>
    <name evidence="2" type="ORF">CLLU_12910</name>
</gene>
<feature type="domain" description="Sema" evidence="1">
    <location>
        <begin position="1"/>
        <end position="52"/>
    </location>
</feature>
<organism evidence="2 3">
    <name type="scientific">Clostridium luticellarii</name>
    <dbReference type="NCBI Taxonomy" id="1691940"/>
    <lineage>
        <taxon>Bacteria</taxon>
        <taxon>Bacillati</taxon>
        <taxon>Bacillota</taxon>
        <taxon>Clostridia</taxon>
        <taxon>Eubacteriales</taxon>
        <taxon>Clostridiaceae</taxon>
        <taxon>Clostridium</taxon>
    </lineage>
</organism>
<name>A0A2T0BP96_9CLOT</name>
<dbReference type="AlphaFoldDB" id="A0A2T0BP96"/>